<proteinExistence type="predicted"/>
<comment type="caution">
    <text evidence="2">The sequence shown here is derived from an EMBL/GenBank/DDBJ whole genome shotgun (WGS) entry which is preliminary data.</text>
</comment>
<evidence type="ECO:0000256" key="1">
    <source>
        <dbReference type="SAM" id="MobiDB-lite"/>
    </source>
</evidence>
<dbReference type="AlphaFoldDB" id="A0AAD7N927"/>
<feature type="region of interest" description="Disordered" evidence="1">
    <location>
        <begin position="1"/>
        <end position="44"/>
    </location>
</feature>
<sequence>MEKENGEGAVKKFHITLSDTSLTPAEQGGSKKDMQPVAQLEASGRQEHKLMEEIKKHHACQEHTSKACYVMGSATIGKVLDELKIEDQIERQRGAKKGLNLPTMPLALMVAVMV</sequence>
<protein>
    <submittedName>
        <fullName evidence="2">Uncharacterized protein</fullName>
    </submittedName>
</protein>
<feature type="compositionally biased region" description="Basic and acidic residues" evidence="1">
    <location>
        <begin position="1"/>
        <end position="10"/>
    </location>
</feature>
<name>A0AAD7N927_9AGAR</name>
<dbReference type="EMBL" id="JARJLG010000080">
    <property type="protein sequence ID" value="KAJ7750924.1"/>
    <property type="molecule type" value="Genomic_DNA"/>
</dbReference>
<reference evidence="2" key="1">
    <citation type="submission" date="2023-03" db="EMBL/GenBank/DDBJ databases">
        <title>Massive genome expansion in bonnet fungi (Mycena s.s.) driven by repeated elements and novel gene families across ecological guilds.</title>
        <authorList>
            <consortium name="Lawrence Berkeley National Laboratory"/>
            <person name="Harder C.B."/>
            <person name="Miyauchi S."/>
            <person name="Viragh M."/>
            <person name="Kuo A."/>
            <person name="Thoen E."/>
            <person name="Andreopoulos B."/>
            <person name="Lu D."/>
            <person name="Skrede I."/>
            <person name="Drula E."/>
            <person name="Henrissat B."/>
            <person name="Morin E."/>
            <person name="Kohler A."/>
            <person name="Barry K."/>
            <person name="LaButti K."/>
            <person name="Morin E."/>
            <person name="Salamov A."/>
            <person name="Lipzen A."/>
            <person name="Mereny Z."/>
            <person name="Hegedus B."/>
            <person name="Baldrian P."/>
            <person name="Stursova M."/>
            <person name="Weitz H."/>
            <person name="Taylor A."/>
            <person name="Grigoriev I.V."/>
            <person name="Nagy L.G."/>
            <person name="Martin F."/>
            <person name="Kauserud H."/>
        </authorList>
    </citation>
    <scope>NUCLEOTIDE SEQUENCE</scope>
    <source>
        <strain evidence="2">CBHHK188m</strain>
    </source>
</reference>
<evidence type="ECO:0000313" key="2">
    <source>
        <dbReference type="EMBL" id="KAJ7750924.1"/>
    </source>
</evidence>
<accession>A0AAD7N927</accession>
<gene>
    <name evidence="2" type="ORF">DFH07DRAFT_774935</name>
</gene>
<evidence type="ECO:0000313" key="3">
    <source>
        <dbReference type="Proteomes" id="UP001215280"/>
    </source>
</evidence>
<organism evidence="2 3">
    <name type="scientific">Mycena maculata</name>
    <dbReference type="NCBI Taxonomy" id="230809"/>
    <lineage>
        <taxon>Eukaryota</taxon>
        <taxon>Fungi</taxon>
        <taxon>Dikarya</taxon>
        <taxon>Basidiomycota</taxon>
        <taxon>Agaricomycotina</taxon>
        <taxon>Agaricomycetes</taxon>
        <taxon>Agaricomycetidae</taxon>
        <taxon>Agaricales</taxon>
        <taxon>Marasmiineae</taxon>
        <taxon>Mycenaceae</taxon>
        <taxon>Mycena</taxon>
    </lineage>
</organism>
<dbReference type="Proteomes" id="UP001215280">
    <property type="component" value="Unassembled WGS sequence"/>
</dbReference>
<keyword evidence="3" id="KW-1185">Reference proteome</keyword>